<proteinExistence type="predicted"/>
<evidence type="ECO:0000313" key="3">
    <source>
        <dbReference type="WBParaSite" id="PSAMB.scaffold3067size33307.g20316.t1"/>
    </source>
</evidence>
<organism evidence="2 3">
    <name type="scientific">Plectus sambesii</name>
    <dbReference type="NCBI Taxonomy" id="2011161"/>
    <lineage>
        <taxon>Eukaryota</taxon>
        <taxon>Metazoa</taxon>
        <taxon>Ecdysozoa</taxon>
        <taxon>Nematoda</taxon>
        <taxon>Chromadorea</taxon>
        <taxon>Plectida</taxon>
        <taxon>Plectina</taxon>
        <taxon>Plectoidea</taxon>
        <taxon>Plectidae</taxon>
        <taxon>Plectus</taxon>
    </lineage>
</organism>
<dbReference type="InterPro" id="IPR038948">
    <property type="entry name" value="POLR1D-like"/>
</dbReference>
<feature type="compositionally biased region" description="Low complexity" evidence="1">
    <location>
        <begin position="1"/>
        <end position="16"/>
    </location>
</feature>
<protein>
    <submittedName>
        <fullName evidence="3">Uncharacterized protein</fullName>
    </submittedName>
</protein>
<dbReference type="AlphaFoldDB" id="A0A914W273"/>
<keyword evidence="2" id="KW-1185">Reference proteome</keyword>
<sequence length="195" mass="21447">MVPSYKQKSAKTSSASVKKDNHGTVSGRATDASSSVEDVAQCSSKSDSSAEHNAQLREKAKLALLREAKRGAERSETMGTQGWRPPTSYATNKRFLSRTLASTMSQPTKCNKEQSRKRQRSISPKEERKKPSISRRRLGGRTRSSSPVWIVDQVDVDARQQHTSCSHVDSFVPAQCVDDSASMTMRSSSPDINGQ</sequence>
<feature type="compositionally biased region" description="Polar residues" evidence="1">
    <location>
        <begin position="99"/>
        <end position="109"/>
    </location>
</feature>
<dbReference type="PANTHER" id="PTHR34769:SF1">
    <property type="entry name" value="RNA POLYMERASE I AND III SUBUNIT D"/>
    <property type="match status" value="1"/>
</dbReference>
<dbReference type="WBParaSite" id="PSAMB.scaffold3067size33307.g20316.t1">
    <property type="protein sequence ID" value="PSAMB.scaffold3067size33307.g20316.t1"/>
    <property type="gene ID" value="PSAMB.scaffold3067size33307.g20316"/>
</dbReference>
<feature type="compositionally biased region" description="Polar residues" evidence="1">
    <location>
        <begin position="31"/>
        <end position="47"/>
    </location>
</feature>
<feature type="compositionally biased region" description="Basic and acidic residues" evidence="1">
    <location>
        <begin position="48"/>
        <end position="76"/>
    </location>
</feature>
<dbReference type="Proteomes" id="UP000887566">
    <property type="component" value="Unplaced"/>
</dbReference>
<feature type="region of interest" description="Disordered" evidence="1">
    <location>
        <begin position="1"/>
        <end position="148"/>
    </location>
</feature>
<reference evidence="3" key="1">
    <citation type="submission" date="2022-11" db="UniProtKB">
        <authorList>
            <consortium name="WormBaseParasite"/>
        </authorList>
    </citation>
    <scope>IDENTIFICATION</scope>
</reference>
<evidence type="ECO:0000313" key="2">
    <source>
        <dbReference type="Proteomes" id="UP000887566"/>
    </source>
</evidence>
<accession>A0A914W273</accession>
<name>A0A914W273_9BILA</name>
<feature type="compositionally biased region" description="Basic residues" evidence="1">
    <location>
        <begin position="131"/>
        <end position="140"/>
    </location>
</feature>
<evidence type="ECO:0000256" key="1">
    <source>
        <dbReference type="SAM" id="MobiDB-lite"/>
    </source>
</evidence>
<dbReference type="PANTHER" id="PTHR34769">
    <property type="entry name" value="RCG42593, ISOFORM CRA_A"/>
    <property type="match status" value="1"/>
</dbReference>